<feature type="domain" description="Fibronectin type-III" evidence="20">
    <location>
        <begin position="564"/>
        <end position="659"/>
    </location>
</feature>
<feature type="domain" description="Fibronectin type-III" evidence="20">
    <location>
        <begin position="1542"/>
        <end position="1639"/>
    </location>
</feature>
<feature type="transmembrane region" description="Helical" evidence="15">
    <location>
        <begin position="3316"/>
        <end position="3340"/>
    </location>
</feature>
<evidence type="ECO:0000313" key="22">
    <source>
        <dbReference type="Proteomes" id="UP001165289"/>
    </source>
</evidence>
<dbReference type="SMART" id="SM00181">
    <property type="entry name" value="EGF"/>
    <property type="match status" value="11"/>
</dbReference>
<dbReference type="PROSITE" id="PS50261">
    <property type="entry name" value="G_PROTEIN_RECEP_F2_4"/>
    <property type="match status" value="1"/>
</dbReference>
<evidence type="ECO:0000256" key="6">
    <source>
        <dbReference type="ARBA" id="ARBA00022692"/>
    </source>
</evidence>
<comment type="caution">
    <text evidence="13">Lacks conserved residue(s) required for the propagation of feature annotation.</text>
</comment>
<feature type="transmembrane region" description="Helical" evidence="15">
    <location>
        <begin position="3243"/>
        <end position="3266"/>
    </location>
</feature>
<feature type="disulfide bond" evidence="13">
    <location>
        <begin position="2633"/>
        <end position="2642"/>
    </location>
</feature>
<dbReference type="GO" id="GO:0005886">
    <property type="term" value="C:plasma membrane"/>
    <property type="evidence" value="ECO:0007669"/>
    <property type="project" value="UniProtKB-SubCell"/>
</dbReference>
<evidence type="ECO:0000259" key="17">
    <source>
        <dbReference type="PROSITE" id="PS50221"/>
    </source>
</evidence>
<dbReference type="PROSITE" id="PS50227">
    <property type="entry name" value="G_PROTEIN_RECEP_F2_3"/>
    <property type="match status" value="1"/>
</dbReference>
<dbReference type="InterPro" id="IPR017981">
    <property type="entry name" value="GPCR_2-like_7TM"/>
</dbReference>
<evidence type="ECO:0000256" key="10">
    <source>
        <dbReference type="ARBA" id="ARBA00023136"/>
    </source>
</evidence>
<evidence type="ECO:0000256" key="9">
    <source>
        <dbReference type="ARBA" id="ARBA00022989"/>
    </source>
</evidence>
<dbReference type="InterPro" id="IPR000832">
    <property type="entry name" value="GPCR_2_secretin-like"/>
</dbReference>
<feature type="disulfide bond" evidence="13">
    <location>
        <begin position="2648"/>
        <end position="2658"/>
    </location>
</feature>
<dbReference type="CDD" id="cd13952">
    <property type="entry name" value="7tm_classB"/>
    <property type="match status" value="1"/>
</dbReference>
<name>A0AAV7KJA2_9METZ</name>
<evidence type="ECO:0000256" key="12">
    <source>
        <dbReference type="ARBA" id="ARBA00023180"/>
    </source>
</evidence>
<feature type="transmembrane region" description="Helical" evidence="15">
    <location>
        <begin position="3287"/>
        <end position="3310"/>
    </location>
</feature>
<evidence type="ECO:0000256" key="3">
    <source>
        <dbReference type="ARBA" id="ARBA00022475"/>
    </source>
</evidence>
<evidence type="ECO:0000256" key="7">
    <source>
        <dbReference type="ARBA" id="ARBA00022729"/>
    </source>
</evidence>
<feature type="domain" description="Fibronectin type-III" evidence="20">
    <location>
        <begin position="859"/>
        <end position="953"/>
    </location>
</feature>
<organism evidence="21 22">
    <name type="scientific">Oopsacas minuta</name>
    <dbReference type="NCBI Taxonomy" id="111878"/>
    <lineage>
        <taxon>Eukaryota</taxon>
        <taxon>Metazoa</taxon>
        <taxon>Porifera</taxon>
        <taxon>Hexactinellida</taxon>
        <taxon>Hexasterophora</taxon>
        <taxon>Lyssacinosida</taxon>
        <taxon>Leucopsacidae</taxon>
        <taxon>Oopsacas</taxon>
    </lineage>
</organism>
<feature type="disulfide bond" evidence="13">
    <location>
        <begin position="2706"/>
        <end position="2715"/>
    </location>
</feature>
<dbReference type="InterPro" id="IPR003961">
    <property type="entry name" value="FN3_dom"/>
</dbReference>
<dbReference type="FunFam" id="2.10.25.10:FF:000002">
    <property type="entry name" value="Latent-transforming growth factor beta-binding protein 3"/>
    <property type="match status" value="1"/>
</dbReference>
<dbReference type="PROSITE" id="PS00022">
    <property type="entry name" value="EGF_1"/>
    <property type="match status" value="5"/>
</dbReference>
<feature type="domain" description="EGF-like" evidence="16">
    <location>
        <begin position="2607"/>
        <end position="2643"/>
    </location>
</feature>
<evidence type="ECO:0000256" key="1">
    <source>
        <dbReference type="ARBA" id="ARBA00004613"/>
    </source>
</evidence>
<protein>
    <submittedName>
        <fullName evidence="21">Phosphatidylinositol phosphatase PTPRQ-like</fullName>
    </submittedName>
</protein>
<keyword evidence="10 15" id="KW-0472">Membrane</keyword>
<dbReference type="SUPFAM" id="SSF49265">
    <property type="entry name" value="Fibronectin type III"/>
    <property type="match status" value="13"/>
</dbReference>
<dbReference type="GO" id="GO:0005509">
    <property type="term" value="F:calcium ion binding"/>
    <property type="evidence" value="ECO:0007669"/>
    <property type="project" value="InterPro"/>
</dbReference>
<comment type="caution">
    <text evidence="21">The sequence shown here is derived from an EMBL/GenBank/DDBJ whole genome shotgun (WGS) entry which is preliminary data.</text>
</comment>
<evidence type="ECO:0000259" key="20">
    <source>
        <dbReference type="PROSITE" id="PS50853"/>
    </source>
</evidence>
<keyword evidence="12" id="KW-0325">Glycoprotein</keyword>
<dbReference type="SMART" id="SM00179">
    <property type="entry name" value="EGF_CA"/>
    <property type="match status" value="11"/>
</dbReference>
<dbReference type="Pfam" id="PF12661">
    <property type="entry name" value="hEGF"/>
    <property type="match status" value="1"/>
</dbReference>
<keyword evidence="3" id="KW-1003">Cell membrane</keyword>
<dbReference type="Pfam" id="PF00002">
    <property type="entry name" value="7tm_2"/>
    <property type="match status" value="1"/>
</dbReference>
<gene>
    <name evidence="21" type="ORF">LOD99_13728</name>
</gene>
<feature type="transmembrane region" description="Helical" evidence="15">
    <location>
        <begin position="3168"/>
        <end position="3190"/>
    </location>
</feature>
<feature type="disulfide bond" evidence="13">
    <location>
        <begin position="2595"/>
        <end position="2604"/>
    </location>
</feature>
<dbReference type="PROSITE" id="PS50853">
    <property type="entry name" value="FN3"/>
    <property type="match status" value="23"/>
</dbReference>
<dbReference type="FunFam" id="2.10.25.10:FF:000014">
    <property type="entry name" value="Latent-transforming growth factor beta-binding protein 3"/>
    <property type="match status" value="1"/>
</dbReference>
<feature type="disulfide bond" evidence="13">
    <location>
        <begin position="2669"/>
        <end position="2678"/>
    </location>
</feature>
<feature type="domain" description="Fibronectin type-III" evidence="20">
    <location>
        <begin position="2324"/>
        <end position="2420"/>
    </location>
</feature>
<evidence type="ECO:0000256" key="15">
    <source>
        <dbReference type="SAM" id="Phobius"/>
    </source>
</evidence>
<proteinExistence type="predicted"/>
<dbReference type="InterPro" id="IPR046338">
    <property type="entry name" value="GAIN_dom_sf"/>
</dbReference>
<feature type="domain" description="EGF-like" evidence="16">
    <location>
        <begin position="19"/>
        <end position="59"/>
    </location>
</feature>
<dbReference type="PROSITE" id="PS50026">
    <property type="entry name" value="EGF_3"/>
    <property type="match status" value="8"/>
</dbReference>
<keyword evidence="4" id="KW-0964">Secreted</keyword>
<dbReference type="CDD" id="cd00063">
    <property type="entry name" value="FN3"/>
    <property type="match status" value="22"/>
</dbReference>
<feature type="transmembrane region" description="Helical" evidence="15">
    <location>
        <begin position="3202"/>
        <end position="3223"/>
    </location>
</feature>
<feature type="domain" description="EGF-like" evidence="16">
    <location>
        <begin position="60"/>
        <end position="98"/>
    </location>
</feature>
<keyword evidence="9 15" id="KW-1133">Transmembrane helix</keyword>
<dbReference type="Gene3D" id="2.10.25.10">
    <property type="entry name" value="Laminin"/>
    <property type="match status" value="11"/>
</dbReference>
<dbReference type="InterPro" id="IPR013032">
    <property type="entry name" value="EGF-like_CS"/>
</dbReference>
<dbReference type="InterPro" id="IPR057244">
    <property type="entry name" value="GAIN_B"/>
</dbReference>
<feature type="domain" description="Fibronectin type-III" evidence="20">
    <location>
        <begin position="1250"/>
        <end position="1342"/>
    </location>
</feature>
<feature type="domain" description="Fibronectin type-III" evidence="20">
    <location>
        <begin position="1838"/>
        <end position="1930"/>
    </location>
</feature>
<dbReference type="GO" id="GO:0004930">
    <property type="term" value="F:G protein-coupled receptor activity"/>
    <property type="evidence" value="ECO:0007669"/>
    <property type="project" value="InterPro"/>
</dbReference>
<dbReference type="Proteomes" id="UP001165289">
    <property type="component" value="Unassembled WGS sequence"/>
</dbReference>
<evidence type="ECO:0000259" key="18">
    <source>
        <dbReference type="PROSITE" id="PS50227"/>
    </source>
</evidence>
<feature type="domain" description="Fibronectin type-III" evidence="20">
    <location>
        <begin position="1935"/>
        <end position="2027"/>
    </location>
</feature>
<dbReference type="InterPro" id="IPR050964">
    <property type="entry name" value="Striated_Muscle_Regulatory"/>
</dbReference>
<evidence type="ECO:0000256" key="5">
    <source>
        <dbReference type="ARBA" id="ARBA00022536"/>
    </source>
</evidence>
<feature type="domain" description="Fibronectin type-III" evidence="20">
    <location>
        <begin position="1347"/>
        <end position="1438"/>
    </location>
</feature>
<dbReference type="InterPro" id="IPR036116">
    <property type="entry name" value="FN3_sf"/>
</dbReference>
<dbReference type="Pfam" id="PF07645">
    <property type="entry name" value="EGF_CA"/>
    <property type="match status" value="6"/>
</dbReference>
<dbReference type="InterPro" id="IPR000203">
    <property type="entry name" value="GPS"/>
</dbReference>
<dbReference type="SMART" id="SM00303">
    <property type="entry name" value="GPS"/>
    <property type="match status" value="1"/>
</dbReference>
<feature type="domain" description="Fibronectin type-III" evidence="20">
    <location>
        <begin position="1442"/>
        <end position="1537"/>
    </location>
</feature>
<feature type="domain" description="Fibronectin type-III" evidence="20">
    <location>
        <begin position="1741"/>
        <end position="1833"/>
    </location>
</feature>
<dbReference type="InterPro" id="IPR049883">
    <property type="entry name" value="NOTCH1_EGF-like"/>
</dbReference>
<feature type="domain" description="EGF-like" evidence="16">
    <location>
        <begin position="2531"/>
        <end position="2568"/>
    </location>
</feature>
<feature type="domain" description="Fibronectin type-III" evidence="20">
    <location>
        <begin position="1644"/>
        <end position="1736"/>
    </location>
</feature>
<dbReference type="InterPro" id="IPR001881">
    <property type="entry name" value="EGF-like_Ca-bd_dom"/>
</dbReference>
<dbReference type="InterPro" id="IPR009030">
    <property type="entry name" value="Growth_fac_rcpt_cys_sf"/>
</dbReference>
<accession>A0AAV7KJA2</accession>
<dbReference type="InterPro" id="IPR018097">
    <property type="entry name" value="EGF_Ca-bd_CS"/>
</dbReference>
<dbReference type="InterPro" id="IPR013783">
    <property type="entry name" value="Ig-like_fold"/>
</dbReference>
<feature type="domain" description="EGF-like" evidence="16">
    <location>
        <begin position="2570"/>
        <end position="2605"/>
    </location>
</feature>
<reference evidence="21 22" key="1">
    <citation type="journal article" date="2023" name="BMC Biol.">
        <title>The compact genome of the sponge Oopsacas minuta (Hexactinellida) is lacking key metazoan core genes.</title>
        <authorList>
            <person name="Santini S."/>
            <person name="Schenkelaars Q."/>
            <person name="Jourda C."/>
            <person name="Duchesne M."/>
            <person name="Belahbib H."/>
            <person name="Rocher C."/>
            <person name="Selva M."/>
            <person name="Riesgo A."/>
            <person name="Vervoort M."/>
            <person name="Leys S.P."/>
            <person name="Kodjabachian L."/>
            <person name="Le Bivic A."/>
            <person name="Borchiellini C."/>
            <person name="Claverie J.M."/>
            <person name="Renard E."/>
        </authorList>
    </citation>
    <scope>NUCLEOTIDE SEQUENCE [LARGE SCALE GENOMIC DNA]</scope>
    <source>
        <strain evidence="21">SPO-2</strain>
    </source>
</reference>
<feature type="domain" description="EGF-like" evidence="16">
    <location>
        <begin position="2681"/>
        <end position="2716"/>
    </location>
</feature>
<dbReference type="PANTHER" id="PTHR13817:SF73">
    <property type="entry name" value="FIBRONECTIN TYPE-III DOMAIN-CONTAINING PROTEIN"/>
    <property type="match status" value="1"/>
</dbReference>
<dbReference type="PROSITE" id="PS01187">
    <property type="entry name" value="EGF_CA"/>
    <property type="match status" value="5"/>
</dbReference>
<feature type="domain" description="Fibronectin type-III" evidence="20">
    <location>
        <begin position="758"/>
        <end position="854"/>
    </location>
</feature>
<dbReference type="GO" id="GO:0005576">
    <property type="term" value="C:extracellular region"/>
    <property type="evidence" value="ECO:0007669"/>
    <property type="project" value="UniProtKB-SubCell"/>
</dbReference>
<keyword evidence="6 15" id="KW-0812">Transmembrane</keyword>
<dbReference type="EMBL" id="JAKMXF010000022">
    <property type="protein sequence ID" value="KAI6661005.1"/>
    <property type="molecule type" value="Genomic_DNA"/>
</dbReference>
<keyword evidence="5 13" id="KW-0245">EGF-like domain</keyword>
<evidence type="ECO:0000259" key="19">
    <source>
        <dbReference type="PROSITE" id="PS50261"/>
    </source>
</evidence>
<sequence length="3595" mass="394474">MAEKWPGDNLTVCAVPGNNIDECTTGIDPCSATELCTNTDGGYSCLCRVGYERIGIDCIDINECYTDPCGTNEECDNSVGGYTCTCKIGYTYVGTQCNDVNECDTNNGGCTEKCINTDGSYHCEYCSSGYRWNSVTQTCDNIDECTEETDICQQECIDGAGDYSCSCFTGYRTILAEPDKCEDVNECNENTDICEHYCTNTDGSYTCQCMTGYTLEVAGVCSDINECSLETDECDQGCTNTIGSYDCSCTTDYYQPTDITCEPIGFSVNAKASVTSSSAINLEWKTTYTPTGYIVSLSYKEYYRDITFSTPAFIEYGETDQLQQDITSLLPNRYYELYVSAIGSLTSEDSNIVTVKTDEDIPSMAPTIDTVTADSATQISISWSTPSIESQNGIIDNYVILIDSTELTASASSTFYTITGLNPYTEYTLQIAAATSVGTGPYSTSSTITTLESTPTSSPLLSVTTITETTITLTLSPPTDIDTLNGVITFYTVTYTGVNVDTTTQTVRVTPITTDYLSAVDYIVNGLQEGVSYEIQASVSTSVGSGPNTDVITVTTNEIAPTGTPQNIEFTIIMTTSLSLSWDSPPLSEQNGVITGYKISYNGVTIDTEVKSVIVTTTSTTLTDLEEGSEYLIEISAINSAGVGSSTSIIKTTAEIAPTGTPLNVVVRSDSSTSISVKWSSLNAEAENGVIKGYQIEVIGREHDSNIYTKNVSENSREYTLSGLEEGHSYEVTIRAYNEIGYGPRTSPIILSTLESVPGSAPQNLADKFGKTWIYLKWIAPAIVDHNGDITNYEIAYEDLGSTSNSHTLVNTTDLNFNFTNLEEYEFYLFRIRAYTAIGPGPYSAQLAIRTLQDVPSASPINIQSNVLSATDISFEWESPPLIDQNGVLTGFGLKIHSEDNTYQRDYLLAASRNSYTFSNLHPYTNYTIQVRAETSPGAGPYTVPLTLETYQAAPSGTPNNVEFVIFTTSISIRWQDVDETEQNGIITGYIVKYRGIGLDTETRNLSTTYRHATLNNLKEGNQYQISISATTYVGNGPYLTVYNATEAIPPTAPPSDFTVLPSGSTSLLISWNPPSLNTQNGAIIGYLIVVVGLQHDSSVYHIDTNSTLRAYTLSSLEEGHLYYVSMSATNSAGYGPYTQNISVITNDAAPSSAPQHVNAIASTTSLFIIWSTPPIPDHNGVITKYEVKYIDILSGANNSLFETELRIIIPNLHENELFEIQVRAYTSFGPGPYSTVLYVRTLEAPPSAAPTAVSIVYVSDTEIIVEWLDPPMADLNGVLTEYEIKVDTVHSSYVLSVQGSINAITITNLHPYTDYIIQIRANTQPGSGPYSTPVTVTTEQAPPSGPPQNVQAIASTTYIILSWEAPNINLQNGNISTYSITYSGVTIDINDKTISTPYTSYRLSNLEEGIEYDISICAYTIAFGPCAQIYSTTSEVTPTEAPTNLQVRAITSTSTTISWEPPTLEEQNGVITGYEVIAVGQQHDTNIYEDIVSEYTLSYKFDNLEEFHEYKLQVRARNAIGFGPYTRILTVVTSEDVSGGAPLNLTYKSTETTIKLSWSEPLIHLHNGKLLYYEIEYYVLSNYLTNTHSVLTNVSTSQTYIMIYDLHEDVLYQLKVRAYTSFGPGPYSVEISVRTKQAIPSSTPTNFQLVTLSATQILSTCGPPPVLEQNGQITGYEFSVHSSTNSTLQIYSTTQTSYTFQNLQPNTQYTIQIRAINSIGPGPYTGYISATTQQSLPSGPPTDLKLTVITAYQIIAKWLPPPVLEQNGQITGYDVRLVSTINSFQEIYSTNQTQITIESLHPDTSYSIQVRAKNSIGPSPYTALITNITLAALPSSPPTDFTVSVLSATEIQLEYNYPLAIDQNGAITAFDISVSSNTDSLPQIFSTDLTSYTIQSLHPFTSYSIQIRAINSIGAGPYTQVTIVITNQALPVDAPTQLTLSLVTHNSVNFSWNPIPSSSLNGEFVSYIVLVTDTQSTTSFSHTSISPNTIILNLTPYTNYSLSVAVINTQGTGPYSSDLTLSTHQSSPSQGPEIFSIDDITDNSAVVQFSPIPLDLQNGPIISYALSLYISTDSVPVTSVTLNTLSYTLTNLLPYRKYTVEITATNSAGTSPPSSMIFMTIESVPTGPPTSISATPYSTYVTLQYQPPVYSEQNGIIISYSIKFGNSTSTTTYTTDLTEYTINDLEELTQFGYSIAASTSIGIGPYSTKLYVTTLSAPPSVAPQNVTAIPQSYQSIFVSWNPVPEIHHNGEIISYIVYYQGEQYETSERKQVESGSSTSATLEHLKPYESYQITVAAENNQGSGPNSDPPTIARTFEGYPSVAPTGITAISITATSIRTKWTAIPPDETNGILTQYEIIYQSDSTFDSSQYKFTTPGNVTEAVLEDLHPAVEYQLFVRGYTSVGNGPNSPRVNVLLPESNPSGAPVITAITVASQTEIYIVWLGIIVSERNGIITAYEVKYSSKSPQTSDVYSTLYQNITGEILNTHLANLEVGTEYEIGVRGYTAVGSGPYSTFLAGTTAPALINCYEFFNTYFYNPCYNNGVCLPDDSKAYRCQCAAGYTGLNCLTDIDDCEENQCDRGECIDEVNGYLCVCGRGYTGEYCDYNIDDCGDNACLNGAVCVDGIEEYTCNCTDNYSGTFCQFFNTCVANPCLHGSCLWENYSYTCTCEPGYEGENCSINIDDCRKNSCKYGECFDQLESYECNCYVGFKGIYCEIPSNGDTCKQQELAGFYWEETGYGNSRKIPCGLAIKGLTGNATRYCKPDGDWADLDISDCARPTFRDLDYHFNHYVKVTGYLDPIISIDLVDRLSQEICTNQTEIIESIEPTFYPYEISVITGVLTQLMISIEAQDNSTQAMMISQMTPSLLCIISRIVNIGNLQIFTFTNSSLKAIDINEVIEKIAKLNAMHFNFTNSDPTLFSEENIHLYITPLTNGQSVTLPEYELSAVKDTGLYPDNVLIPHSEVSDLFSKSNGEVPVIAVVFSRYLGQAMGAHSQSTTLGFSPIGTRVITIQTSLGQPLNFTSPITLEYWVFDPYNTSQVASCVAWDGVKWSDEGLYLSERSKHTISCYSTHTTSFAILFSLQPEPRVPEEQHLILRIAIYTLGIISFISLVTGVILLLILGKDLLRSDQLICHINLAISLILALIFCIIGLHPITSIPITCKLFTIAFQYSTLASVCWIFCIAVQSIYMLFARNRLIRTFFIFIPIGWVTPLIITAATSGINWINYGVLDSYCWTSKDSTTFWMIVGPILAIAVIDVVMSFFLVCRISTSKLKEEWHNQAKRAMFGLVILSILLSAPWILIIVNMYIQFIFFKWIFTITYITQGVVFLLSIVLPIKLIRSKVFRIKKNTPDTSNQDPQLGNDTRRPSQHRLLSVSEDFTYQLSPPGANSDYFNPLYNAINLDPEDIDKLNHKESFHCAKEPTKIPLVSPYQSMKISGAHHDPAGYDNPYMEINEDSTANPFLGIEASNLQVSAETHVNPFSANVDKDESNIYSEPRFDGHNQPIAKQENANANDVNVECTEDMINPENDTGVSPQDDMPQFVDEGFAHENPTYSALPRAQLLKADTGFENPSYMAVGKLNLTEGTDNADNSDV</sequence>
<feature type="disulfide bond" evidence="13">
    <location>
        <begin position="2558"/>
        <end position="2567"/>
    </location>
</feature>
<dbReference type="SMART" id="SM00060">
    <property type="entry name" value="FN3"/>
    <property type="match status" value="23"/>
</dbReference>
<dbReference type="InterPro" id="IPR000152">
    <property type="entry name" value="EGF-type_Asp/Asn_hydroxyl_site"/>
</dbReference>
<evidence type="ECO:0000259" key="16">
    <source>
        <dbReference type="PROSITE" id="PS50026"/>
    </source>
</evidence>
<feature type="domain" description="Fibronectin type-III" evidence="20">
    <location>
        <begin position="1054"/>
        <end position="1149"/>
    </location>
</feature>
<keyword evidence="8" id="KW-0677">Repeat</keyword>
<dbReference type="PROSITE" id="PS01186">
    <property type="entry name" value="EGF_2"/>
    <property type="match status" value="6"/>
</dbReference>
<dbReference type="PRINTS" id="PR00014">
    <property type="entry name" value="FNTYPEIII"/>
</dbReference>
<keyword evidence="11 13" id="KW-1015">Disulfide bond</keyword>
<feature type="domain" description="Fibronectin type-III" evidence="20">
    <location>
        <begin position="455"/>
        <end position="559"/>
    </location>
</feature>
<keyword evidence="7" id="KW-0732">Signal</keyword>
<evidence type="ECO:0000256" key="11">
    <source>
        <dbReference type="ARBA" id="ARBA00023157"/>
    </source>
</evidence>
<evidence type="ECO:0000256" key="8">
    <source>
        <dbReference type="ARBA" id="ARBA00022737"/>
    </source>
</evidence>
<feature type="disulfide bond" evidence="13">
    <location>
        <begin position="2574"/>
        <end position="2584"/>
    </location>
</feature>
<feature type="disulfide bond" evidence="13">
    <location>
        <begin position="2685"/>
        <end position="2695"/>
    </location>
</feature>
<feature type="region of interest" description="Disordered" evidence="14">
    <location>
        <begin position="1329"/>
        <end position="1349"/>
    </location>
</feature>
<keyword evidence="22" id="KW-1185">Reference proteome</keyword>
<evidence type="ECO:0000256" key="13">
    <source>
        <dbReference type="PROSITE-ProRule" id="PRU00076"/>
    </source>
</evidence>
<feature type="domain" description="Fibronectin type-III" evidence="20">
    <location>
        <begin position="2223"/>
        <end position="2319"/>
    </location>
</feature>
<dbReference type="Gene3D" id="2.60.220.50">
    <property type="match status" value="1"/>
</dbReference>
<feature type="domain" description="G-protein coupled receptors family 2 profile 1" evidence="18">
    <location>
        <begin position="2694"/>
        <end position="2780"/>
    </location>
</feature>
<evidence type="ECO:0000256" key="2">
    <source>
        <dbReference type="ARBA" id="ARBA00004651"/>
    </source>
</evidence>
<dbReference type="FunFam" id="2.60.40.10:FF:000028">
    <property type="entry name" value="Neuronal cell adhesion molecule"/>
    <property type="match status" value="7"/>
</dbReference>
<dbReference type="Gene3D" id="1.20.1070.10">
    <property type="entry name" value="Rhodopsin 7-helix transmembrane proteins"/>
    <property type="match status" value="1"/>
</dbReference>
<feature type="transmembrane region" description="Helical" evidence="15">
    <location>
        <begin position="3134"/>
        <end position="3156"/>
    </location>
</feature>
<feature type="domain" description="Fibronectin type-III" evidence="20">
    <location>
        <begin position="266"/>
        <end position="360"/>
    </location>
</feature>
<feature type="domain" description="Fibronectin type-III" evidence="20">
    <location>
        <begin position="661"/>
        <end position="756"/>
    </location>
</feature>
<feature type="domain" description="Fibronectin type-III" evidence="20">
    <location>
        <begin position="955"/>
        <end position="1052"/>
    </location>
</feature>
<evidence type="ECO:0000256" key="14">
    <source>
        <dbReference type="SAM" id="MobiDB-lite"/>
    </source>
</evidence>
<feature type="domain" description="G-protein coupled receptors family 2 profile 2" evidence="19">
    <location>
        <begin position="3097"/>
        <end position="3337"/>
    </location>
</feature>
<feature type="domain" description="EGF-like" evidence="16">
    <location>
        <begin position="2644"/>
        <end position="2679"/>
    </location>
</feature>
<feature type="domain" description="Fibronectin type-III" evidence="20">
    <location>
        <begin position="1151"/>
        <end position="1245"/>
    </location>
</feature>
<dbReference type="PANTHER" id="PTHR13817">
    <property type="entry name" value="TITIN"/>
    <property type="match status" value="1"/>
</dbReference>
<feature type="domain" description="Fibronectin type-III" evidence="20">
    <location>
        <begin position="2422"/>
        <end position="2524"/>
    </location>
</feature>
<feature type="domain" description="Fibronectin type-III" evidence="20">
    <location>
        <begin position="2129"/>
        <end position="2218"/>
    </location>
</feature>
<feature type="domain" description="Fibronectin type-III" evidence="20">
    <location>
        <begin position="365"/>
        <end position="453"/>
    </location>
</feature>
<evidence type="ECO:0000256" key="4">
    <source>
        <dbReference type="ARBA" id="ARBA00022525"/>
    </source>
</evidence>
<dbReference type="InterPro" id="IPR000742">
    <property type="entry name" value="EGF"/>
</dbReference>
<dbReference type="PROSITE" id="PS00010">
    <property type="entry name" value="ASX_HYDROXYL"/>
    <property type="match status" value="7"/>
</dbReference>
<feature type="domain" description="GAIN-B" evidence="17">
    <location>
        <begin position="2927"/>
        <end position="3087"/>
    </location>
</feature>
<dbReference type="GO" id="GO:0007166">
    <property type="term" value="P:cell surface receptor signaling pathway"/>
    <property type="evidence" value="ECO:0007669"/>
    <property type="project" value="InterPro"/>
</dbReference>
<evidence type="ECO:0000313" key="21">
    <source>
        <dbReference type="EMBL" id="KAI6661005.1"/>
    </source>
</evidence>
<dbReference type="SUPFAM" id="SSF57184">
    <property type="entry name" value="Growth factor receptor domain"/>
    <property type="match status" value="2"/>
</dbReference>
<feature type="transmembrane region" description="Helical" evidence="15">
    <location>
        <begin position="3099"/>
        <end position="3122"/>
    </location>
</feature>
<dbReference type="Pfam" id="PF00041">
    <property type="entry name" value="fn3"/>
    <property type="match status" value="22"/>
</dbReference>
<dbReference type="InterPro" id="IPR001879">
    <property type="entry name" value="GPCR_2_extracellular_dom"/>
</dbReference>
<feature type="domain" description="Fibronectin type-III" evidence="20">
    <location>
        <begin position="2032"/>
        <end position="2127"/>
    </location>
</feature>
<dbReference type="SUPFAM" id="SSF57196">
    <property type="entry name" value="EGF/Laminin"/>
    <property type="match status" value="5"/>
</dbReference>
<feature type="domain" description="EGF-like" evidence="16">
    <location>
        <begin position="183"/>
        <end position="219"/>
    </location>
</feature>
<dbReference type="CDD" id="cd00054">
    <property type="entry name" value="EGF_CA"/>
    <property type="match status" value="11"/>
</dbReference>
<dbReference type="Pfam" id="PF00008">
    <property type="entry name" value="EGF"/>
    <property type="match status" value="2"/>
</dbReference>
<dbReference type="Gene3D" id="2.60.40.10">
    <property type="entry name" value="Immunoglobulins"/>
    <property type="match status" value="23"/>
</dbReference>
<dbReference type="PROSITE" id="PS50221">
    <property type="entry name" value="GAIN_B"/>
    <property type="match status" value="1"/>
</dbReference>
<comment type="subcellular location">
    <subcellularLocation>
        <location evidence="2">Cell membrane</location>
        <topology evidence="2">Multi-pass membrane protein</topology>
    </subcellularLocation>
    <subcellularLocation>
        <location evidence="1">Secreted</location>
    </subcellularLocation>
</comment>